<feature type="transmembrane region" description="Helical" evidence="1">
    <location>
        <begin position="31"/>
        <end position="48"/>
    </location>
</feature>
<gene>
    <name evidence="2" type="ORF">ACFOGJ_05250</name>
</gene>
<evidence type="ECO:0000313" key="2">
    <source>
        <dbReference type="EMBL" id="MFC3226626.1"/>
    </source>
</evidence>
<evidence type="ECO:0008006" key="4">
    <source>
        <dbReference type="Google" id="ProtNLM"/>
    </source>
</evidence>
<feature type="transmembrane region" description="Helical" evidence="1">
    <location>
        <begin position="120"/>
        <end position="141"/>
    </location>
</feature>
<keyword evidence="1" id="KW-0812">Transmembrane</keyword>
<proteinExistence type="predicted"/>
<sequence>MALAVLLAALLPVATETQPAGKAWFLSPRNAPLIGLAMMALPGLLLGLRAFRGWRAAGDRAACARRMAFAFRDLGPGLGYAALFCGYLFALPLAGFALSTLAFGQACLWLAGLRSLRWAGWNLLFAVVLVLVLRAGMGLWFPHAALFHWLPGGLGNAVSPYL</sequence>
<comment type="caution">
    <text evidence="2">The sequence shown here is derived from an EMBL/GenBank/DDBJ whole genome shotgun (WGS) entry which is preliminary data.</text>
</comment>
<dbReference type="Proteomes" id="UP001595528">
    <property type="component" value="Unassembled WGS sequence"/>
</dbReference>
<dbReference type="EMBL" id="JBHRTR010000015">
    <property type="protein sequence ID" value="MFC3226626.1"/>
    <property type="molecule type" value="Genomic_DNA"/>
</dbReference>
<keyword evidence="3" id="KW-1185">Reference proteome</keyword>
<keyword evidence="1" id="KW-1133">Transmembrane helix</keyword>
<keyword evidence="1" id="KW-0472">Membrane</keyword>
<evidence type="ECO:0000313" key="3">
    <source>
        <dbReference type="Proteomes" id="UP001595528"/>
    </source>
</evidence>
<evidence type="ECO:0000256" key="1">
    <source>
        <dbReference type="SAM" id="Phobius"/>
    </source>
</evidence>
<feature type="transmembrane region" description="Helical" evidence="1">
    <location>
        <begin position="69"/>
        <end position="90"/>
    </location>
</feature>
<dbReference type="RefSeq" id="WP_379898678.1">
    <property type="nucleotide sequence ID" value="NZ_JBHRTR010000015.1"/>
</dbReference>
<feature type="transmembrane region" description="Helical" evidence="1">
    <location>
        <begin position="96"/>
        <end position="113"/>
    </location>
</feature>
<organism evidence="2 3">
    <name type="scientific">Marinibaculum pumilum</name>
    <dbReference type="NCBI Taxonomy" id="1766165"/>
    <lineage>
        <taxon>Bacteria</taxon>
        <taxon>Pseudomonadati</taxon>
        <taxon>Pseudomonadota</taxon>
        <taxon>Alphaproteobacteria</taxon>
        <taxon>Rhodospirillales</taxon>
        <taxon>Rhodospirillaceae</taxon>
        <taxon>Marinibaculum</taxon>
    </lineage>
</organism>
<protein>
    <recommendedName>
        <fullName evidence="4">Tripartite tricarboxylate transporter TctB family protein</fullName>
    </recommendedName>
</protein>
<name>A0ABV7KWX7_9PROT</name>
<accession>A0ABV7KWX7</accession>
<reference evidence="3" key="1">
    <citation type="journal article" date="2019" name="Int. J. Syst. Evol. Microbiol.">
        <title>The Global Catalogue of Microorganisms (GCM) 10K type strain sequencing project: providing services to taxonomists for standard genome sequencing and annotation.</title>
        <authorList>
            <consortium name="The Broad Institute Genomics Platform"/>
            <consortium name="The Broad Institute Genome Sequencing Center for Infectious Disease"/>
            <person name="Wu L."/>
            <person name="Ma J."/>
        </authorList>
    </citation>
    <scope>NUCLEOTIDE SEQUENCE [LARGE SCALE GENOMIC DNA]</scope>
    <source>
        <strain evidence="3">KCTC 42964</strain>
    </source>
</reference>